<accession>A0A0S2TFF7</accession>
<gene>
    <name evidence="1" type="ORF">Tel_12565</name>
</gene>
<dbReference type="AlphaFoldDB" id="A0A0S2TFF7"/>
<reference evidence="1" key="1">
    <citation type="submission" date="2015-10" db="EMBL/GenBank/DDBJ databases">
        <title>Description of Candidatus Tenderia electrophaga gen. nov, sp. nov., an Uncultivated Electroautotroph from a Biocathode Enrichment.</title>
        <authorList>
            <person name="Eddie B.J."/>
            <person name="Malanoski A.P."/>
            <person name="Wang Z."/>
            <person name="Hall R.J."/>
            <person name="Oh S.D."/>
            <person name="Heiner C."/>
            <person name="Lin B."/>
            <person name="Strycharz-Glaven S.M."/>
        </authorList>
    </citation>
    <scope>NUCLEOTIDE SEQUENCE [LARGE SCALE GENOMIC DNA]</scope>
    <source>
        <strain evidence="1">NRL1</strain>
    </source>
</reference>
<dbReference type="EMBL" id="CP013099">
    <property type="protein sequence ID" value="ALP53899.1"/>
    <property type="molecule type" value="Genomic_DNA"/>
</dbReference>
<dbReference type="Proteomes" id="UP000055136">
    <property type="component" value="Chromosome"/>
</dbReference>
<proteinExistence type="predicted"/>
<keyword evidence="2" id="KW-1185">Reference proteome</keyword>
<dbReference type="KEGG" id="tee:Tel_12565"/>
<evidence type="ECO:0000313" key="1">
    <source>
        <dbReference type="EMBL" id="ALP53899.1"/>
    </source>
</evidence>
<evidence type="ECO:0000313" key="2">
    <source>
        <dbReference type="Proteomes" id="UP000055136"/>
    </source>
</evidence>
<name>A0A0S2TFF7_9GAMM</name>
<sequence>MEGISDIKIIGIDERRPPRIRKAPYIDIIFKLSPQAPPDWCNDFNAMLSKHPTSPKIKENEGVYIEAWVRSPDEIVPLLDTLKIKVAECTRAYIERIEQSARDANDDSQALSQEGGEQGRLNTIIAALDFDT</sequence>
<protein>
    <submittedName>
        <fullName evidence="1">Uncharacterized protein</fullName>
    </submittedName>
</protein>
<organism evidence="1 2">
    <name type="scientific">Candidatus Tenderia electrophaga</name>
    <dbReference type="NCBI Taxonomy" id="1748243"/>
    <lineage>
        <taxon>Bacteria</taxon>
        <taxon>Pseudomonadati</taxon>
        <taxon>Pseudomonadota</taxon>
        <taxon>Gammaproteobacteria</taxon>
        <taxon>Candidatus Tenderiales</taxon>
        <taxon>Candidatus Tenderiaceae</taxon>
        <taxon>Candidatus Tenderia</taxon>
    </lineage>
</organism>